<organism evidence="1 2">
    <name type="scientific">Habropoda laboriosa</name>
    <dbReference type="NCBI Taxonomy" id="597456"/>
    <lineage>
        <taxon>Eukaryota</taxon>
        <taxon>Metazoa</taxon>
        <taxon>Ecdysozoa</taxon>
        <taxon>Arthropoda</taxon>
        <taxon>Hexapoda</taxon>
        <taxon>Insecta</taxon>
        <taxon>Pterygota</taxon>
        <taxon>Neoptera</taxon>
        <taxon>Endopterygota</taxon>
        <taxon>Hymenoptera</taxon>
        <taxon>Apocrita</taxon>
        <taxon>Aculeata</taxon>
        <taxon>Apoidea</taxon>
        <taxon>Anthophila</taxon>
        <taxon>Apidae</taxon>
        <taxon>Habropoda</taxon>
    </lineage>
</organism>
<protein>
    <submittedName>
        <fullName evidence="1">Uncharacterized protein</fullName>
    </submittedName>
</protein>
<dbReference type="AlphaFoldDB" id="A0A0L7R5Q0"/>
<proteinExistence type="predicted"/>
<sequence length="89" mass="10189">MKNELKQLISFLRKNELDIINELVKTHGQLHTAVIDVNEVLTTVAQNMKINVNSVLQNVDNENELEVNLRNVLSAADFQEKIFACLNRK</sequence>
<dbReference type="EMBL" id="KQ414652">
    <property type="protein sequence ID" value="KOC66091.1"/>
    <property type="molecule type" value="Genomic_DNA"/>
</dbReference>
<evidence type="ECO:0000313" key="2">
    <source>
        <dbReference type="Proteomes" id="UP000053825"/>
    </source>
</evidence>
<dbReference type="OrthoDB" id="7682106at2759"/>
<accession>A0A0L7R5Q0</accession>
<gene>
    <name evidence="1" type="ORF">WH47_00984</name>
</gene>
<reference evidence="1 2" key="1">
    <citation type="submission" date="2015-07" db="EMBL/GenBank/DDBJ databases">
        <title>The genome of Habropoda laboriosa.</title>
        <authorList>
            <person name="Pan H."/>
            <person name="Kapheim K."/>
        </authorList>
    </citation>
    <scope>NUCLEOTIDE SEQUENCE [LARGE SCALE GENOMIC DNA]</scope>
    <source>
        <strain evidence="1">0110345459</strain>
    </source>
</reference>
<keyword evidence="2" id="KW-1185">Reference proteome</keyword>
<name>A0A0L7R5Q0_9HYME</name>
<evidence type="ECO:0000313" key="1">
    <source>
        <dbReference type="EMBL" id="KOC66091.1"/>
    </source>
</evidence>
<dbReference type="Proteomes" id="UP000053825">
    <property type="component" value="Unassembled WGS sequence"/>
</dbReference>